<keyword evidence="1" id="KW-1133">Transmembrane helix</keyword>
<proteinExistence type="predicted"/>
<dbReference type="EMBL" id="PFAZ01000001">
    <property type="protein sequence ID" value="PIR89624.1"/>
    <property type="molecule type" value="Genomic_DNA"/>
</dbReference>
<keyword evidence="1" id="KW-0812">Transmembrane</keyword>
<name>A0A2H0UTA8_9BACT</name>
<sequence length="573" mass="60731">MSFKAIFLTISAIIILALIGGGVFLWYQAKGLRGLQINLVSPPQVSIGEPFDLQVDILNDSNSVLSDAKLMVEVPDGIVFIGEDSDKTIVFRDLGDIGAGGALHESFRVLAISDSHSVKDLNASVSYLPSSIGSRFERSSKTSVSILGESLVLDIDSSTKVFSGESFDITIKYENSSDVDVSGAKLHIEFPPAFSFTSATPKPSEGNNVWEIGTISKGENGEIKIKGALTGPDDAFYSVVASISADFDGRSYDLAEKSASISISPAPLSVSLVVNRDPNYVAGLNDDLNYSIAYRNNTDVALREVVLAVKLSGALYDISSISSNAFVRSSDNALVWNASNIPSFGVLPPGSSGSVDFRIKTLGQYPIQKLSDKNFILKASAEIESPTVPYSVSANKTSGSGFLETKVSGRISLDTKSYFRDASSGFVNGGSMPLHVGKTTNFTIHWVLASYAADMGDVKLKANLGPNVVVTSNISSTISSKPVYNERTQELVWDVGGIAAGKGVLTKPVEAIIQVAATPSVSQVGSNMLLLSETTLTATDLFTNLDYTVKSSSVRTDQLTDTTVSGSDGRVDP</sequence>
<protein>
    <recommendedName>
        <fullName evidence="4">DUF11 domain-containing protein</fullName>
    </recommendedName>
</protein>
<evidence type="ECO:0008006" key="4">
    <source>
        <dbReference type="Google" id="ProtNLM"/>
    </source>
</evidence>
<reference evidence="3" key="1">
    <citation type="submission" date="2017-09" db="EMBL/GenBank/DDBJ databases">
        <title>Depth-based differentiation of microbial function through sediment-hosted aquifers and enrichment of novel symbionts in the deep terrestrial subsurface.</title>
        <authorList>
            <person name="Probst A.J."/>
            <person name="Ladd B."/>
            <person name="Jarett J.K."/>
            <person name="Geller-Mcgrath D.E."/>
            <person name="Sieber C.M.K."/>
            <person name="Emerson J.B."/>
            <person name="Anantharaman K."/>
            <person name="Thomas B.C."/>
            <person name="Malmstrom R."/>
            <person name="Stieglmeier M."/>
            <person name="Klingl A."/>
            <person name="Woyke T."/>
            <person name="Ryan C.M."/>
            <person name="Banfield J.F."/>
        </authorList>
    </citation>
    <scope>NUCLEOTIDE SEQUENCE [LARGE SCALE GENOMIC DNA]</scope>
</reference>
<accession>A0A2H0UTA8</accession>
<evidence type="ECO:0000256" key="1">
    <source>
        <dbReference type="SAM" id="Phobius"/>
    </source>
</evidence>
<evidence type="ECO:0000313" key="3">
    <source>
        <dbReference type="Proteomes" id="UP000231157"/>
    </source>
</evidence>
<comment type="caution">
    <text evidence="2">The sequence shown here is derived from an EMBL/GenBank/DDBJ whole genome shotgun (WGS) entry which is preliminary data.</text>
</comment>
<dbReference type="Proteomes" id="UP000231157">
    <property type="component" value="Unassembled WGS sequence"/>
</dbReference>
<dbReference type="AlphaFoldDB" id="A0A2H0UTA8"/>
<evidence type="ECO:0000313" key="2">
    <source>
        <dbReference type="EMBL" id="PIR89624.1"/>
    </source>
</evidence>
<keyword evidence="1" id="KW-0472">Membrane</keyword>
<organism evidence="2 3">
    <name type="scientific">Candidatus Harrisonbacteria bacterium CG10_big_fil_rev_8_21_14_0_10_40_38</name>
    <dbReference type="NCBI Taxonomy" id="1974583"/>
    <lineage>
        <taxon>Bacteria</taxon>
        <taxon>Candidatus Harrisoniibacteriota</taxon>
    </lineage>
</organism>
<gene>
    <name evidence="2" type="ORF">COU07_01905</name>
</gene>
<feature type="transmembrane region" description="Helical" evidence="1">
    <location>
        <begin position="6"/>
        <end position="27"/>
    </location>
</feature>